<protein>
    <recommendedName>
        <fullName evidence="3">Alpha/beta hydrolase</fullName>
    </recommendedName>
</protein>
<evidence type="ECO:0000313" key="2">
    <source>
        <dbReference type="Proteomes" id="UP000252118"/>
    </source>
</evidence>
<dbReference type="Proteomes" id="UP000252118">
    <property type="component" value="Unassembled WGS sequence"/>
</dbReference>
<name>A0A366EKV8_9BACI</name>
<dbReference type="InterPro" id="IPR017018">
    <property type="entry name" value="UCP033634"/>
</dbReference>
<comment type="caution">
    <text evidence="1">The sequence shown here is derived from an EMBL/GenBank/DDBJ whole genome shotgun (WGS) entry which is preliminary data.</text>
</comment>
<reference evidence="1 2" key="1">
    <citation type="submission" date="2018-06" db="EMBL/GenBank/DDBJ databases">
        <title>Freshwater and sediment microbial communities from various areas in North America, analyzing microbe dynamics in response to fracking.</title>
        <authorList>
            <person name="Lamendella R."/>
        </authorList>
    </citation>
    <scope>NUCLEOTIDE SEQUENCE [LARGE SCALE GENOMIC DNA]</scope>
    <source>
        <strain evidence="1 2">97B</strain>
    </source>
</reference>
<evidence type="ECO:0000313" key="1">
    <source>
        <dbReference type="EMBL" id="RBP02075.1"/>
    </source>
</evidence>
<organism evidence="1 2">
    <name type="scientific">Rossellomorea aquimaris</name>
    <dbReference type="NCBI Taxonomy" id="189382"/>
    <lineage>
        <taxon>Bacteria</taxon>
        <taxon>Bacillati</taxon>
        <taxon>Bacillota</taxon>
        <taxon>Bacilli</taxon>
        <taxon>Bacillales</taxon>
        <taxon>Bacillaceae</taxon>
        <taxon>Rossellomorea</taxon>
    </lineage>
</organism>
<proteinExistence type="predicted"/>
<dbReference type="ESTHER" id="9baci-a0a366ekv8">
    <property type="family name" value="UCP033634"/>
</dbReference>
<dbReference type="Gene3D" id="3.40.50.1820">
    <property type="entry name" value="alpha/beta hydrolase"/>
    <property type="match status" value="1"/>
</dbReference>
<dbReference type="EMBL" id="QNRJ01000018">
    <property type="protein sequence ID" value="RBP02075.1"/>
    <property type="molecule type" value="Genomic_DNA"/>
</dbReference>
<gene>
    <name evidence="1" type="ORF">DET59_11847</name>
</gene>
<dbReference type="RefSeq" id="WP_113970838.1">
    <property type="nucleotide sequence ID" value="NZ_QNRJ01000018.1"/>
</dbReference>
<sequence length="216" mass="24593">MKFSSDVIKGYGDIDVPYTLISQGEEAEGIAILLPGLGYTVQAPLLHYSTGIYLHKGYDVLHINYQYTSADYEGFSIEEVDDALKHDVKEVIDQVLQEKNYSRIHLVAKSFGTIALCNEFTRESFQDAKLIWLTPLLKEDEVFQAMLNSGQEGICIIGDADRHYEEDRFNELRSNHRLHMHLIKGANHSLEHDFQVLDSISTHKEIMSIIKAFTEA</sequence>
<dbReference type="SUPFAM" id="SSF53474">
    <property type="entry name" value="alpha/beta-Hydrolases"/>
    <property type="match status" value="1"/>
</dbReference>
<dbReference type="OrthoDB" id="1908495at2"/>
<dbReference type="PIRSF" id="PIRSF033634">
    <property type="entry name" value="UCP033634"/>
    <property type="match status" value="1"/>
</dbReference>
<dbReference type="InterPro" id="IPR029058">
    <property type="entry name" value="AB_hydrolase_fold"/>
</dbReference>
<dbReference type="AlphaFoldDB" id="A0A366EKV8"/>
<accession>A0A366EKV8</accession>
<evidence type="ECO:0008006" key="3">
    <source>
        <dbReference type="Google" id="ProtNLM"/>
    </source>
</evidence>